<evidence type="ECO:0000256" key="3">
    <source>
        <dbReference type="ARBA" id="ARBA00022771"/>
    </source>
</evidence>
<feature type="domain" description="C3HC-type" evidence="6">
    <location>
        <begin position="84"/>
        <end position="212"/>
    </location>
</feature>
<keyword evidence="2" id="KW-0479">Metal-binding</keyword>
<proteinExistence type="predicted"/>
<dbReference type="PANTHER" id="PTHR15835:SF6">
    <property type="entry name" value="ZINC FINGER C3HC-TYPE PROTEIN 1"/>
    <property type="match status" value="1"/>
</dbReference>
<dbReference type="PANTHER" id="PTHR15835">
    <property type="entry name" value="NUCLEAR-INTERACTING PARTNER OF ALK"/>
    <property type="match status" value="1"/>
</dbReference>
<dbReference type="Proteomes" id="UP000253664">
    <property type="component" value="Unassembled WGS sequence"/>
</dbReference>
<dbReference type="GO" id="GO:0008270">
    <property type="term" value="F:zinc ion binding"/>
    <property type="evidence" value="ECO:0007669"/>
    <property type="project" value="UniProtKB-KW"/>
</dbReference>
<evidence type="ECO:0000256" key="2">
    <source>
        <dbReference type="ARBA" id="ARBA00022723"/>
    </source>
</evidence>
<dbReference type="STRING" id="1330021.A0A367LQB8"/>
<evidence type="ECO:0000313" key="9">
    <source>
        <dbReference type="Proteomes" id="UP000253664"/>
    </source>
</evidence>
<gene>
    <name evidence="8" type="ORF">L249_3297</name>
</gene>
<evidence type="ECO:0000259" key="6">
    <source>
        <dbReference type="Pfam" id="PF07967"/>
    </source>
</evidence>
<protein>
    <recommendedName>
        <fullName evidence="10">C3HC-type domain-containing protein</fullName>
    </recommendedName>
</protein>
<reference evidence="8 9" key="1">
    <citation type="journal article" date="2015" name="BMC Genomics">
        <title>Insights from the genome of Ophiocordyceps polyrhachis-furcata to pathogenicity and host specificity in insect fungi.</title>
        <authorList>
            <person name="Wichadakul D."/>
            <person name="Kobmoo N."/>
            <person name="Ingsriswang S."/>
            <person name="Tangphatsornruang S."/>
            <person name="Chantasingh D."/>
            <person name="Luangsa-ard J.J."/>
            <person name="Eurwilaichitr L."/>
        </authorList>
    </citation>
    <scope>NUCLEOTIDE SEQUENCE [LARGE SCALE GENOMIC DNA]</scope>
    <source>
        <strain evidence="8 9">BCC 54312</strain>
    </source>
</reference>
<comment type="subcellular location">
    <subcellularLocation>
        <location evidence="1">Nucleus</location>
    </subcellularLocation>
</comment>
<dbReference type="InterPro" id="IPR013909">
    <property type="entry name" value="NuBaID_C"/>
</dbReference>
<dbReference type="AlphaFoldDB" id="A0A367LQB8"/>
<evidence type="ECO:0000256" key="4">
    <source>
        <dbReference type="ARBA" id="ARBA00022833"/>
    </source>
</evidence>
<dbReference type="GO" id="GO:0005634">
    <property type="term" value="C:nucleus"/>
    <property type="evidence" value="ECO:0007669"/>
    <property type="project" value="UniProtKB-SubCell"/>
</dbReference>
<evidence type="ECO:0000313" key="8">
    <source>
        <dbReference type="EMBL" id="RCI16654.1"/>
    </source>
</evidence>
<dbReference type="Pfam" id="PF08600">
    <property type="entry name" value="NuBaID_C"/>
    <property type="match status" value="1"/>
</dbReference>
<evidence type="ECO:0000259" key="7">
    <source>
        <dbReference type="Pfam" id="PF08600"/>
    </source>
</evidence>
<accession>A0A367LQB8</accession>
<name>A0A367LQB8_9HYPO</name>
<keyword evidence="9" id="KW-1185">Reference proteome</keyword>
<dbReference type="Pfam" id="PF07967">
    <property type="entry name" value="zf-C3HC"/>
    <property type="match status" value="1"/>
</dbReference>
<feature type="domain" description="NuBaID C-terminal" evidence="7">
    <location>
        <begin position="247"/>
        <end position="327"/>
    </location>
</feature>
<evidence type="ECO:0000256" key="1">
    <source>
        <dbReference type="ARBA" id="ARBA00004123"/>
    </source>
</evidence>
<keyword evidence="4" id="KW-0862">Zinc</keyword>
<evidence type="ECO:0000256" key="5">
    <source>
        <dbReference type="ARBA" id="ARBA00023242"/>
    </source>
</evidence>
<evidence type="ECO:0008006" key="10">
    <source>
        <dbReference type="Google" id="ProtNLM"/>
    </source>
</evidence>
<dbReference type="InterPro" id="IPR012935">
    <property type="entry name" value="NuBaID_N"/>
</dbReference>
<keyword evidence="3" id="KW-0863">Zinc-finger</keyword>
<keyword evidence="5" id="KW-0539">Nucleus</keyword>
<dbReference type="EMBL" id="LKCN02000001">
    <property type="protein sequence ID" value="RCI16654.1"/>
    <property type="molecule type" value="Genomic_DNA"/>
</dbReference>
<sequence>MNATKRKFNALLQGLSNPSDRPTMASDRNDDPALLLKRRRLGLSEPNTPMNKNNSIRNAAVTPSPLSSLKKIKQPPEALVKYCPADRDELLKRLSTFQGLTEWTPKPDKINEVQWAKRGWVCCGKEKIRCLLCSKELLVSLQPTEAESDTDAVVANLCELIVTAHQQDCLWRQRCCDDSLLRLSFSNDRAVIASFRQRYDELCARAAFLPYEFNLRLPADIDIDRILSLLPPDFFRDSSSPDVNRPALALALMGWQGLSHPRLGAVPNSASCHTCLRRLGLWMFKSKEVADDGSVLVPAPMEHLDPLREHRFFCPWKSADAQSRGAKPAWSMLLQTLVNDASLRNFYEGRSATTTSTSTAVAIDVASGNDADEADEKARDAKDKERWARLRKVKSLFDTKSARMLRRSVSINRPDAG</sequence>
<organism evidence="8 9">
    <name type="scientific">Ophiocordyceps polyrhachis-furcata BCC 54312</name>
    <dbReference type="NCBI Taxonomy" id="1330021"/>
    <lineage>
        <taxon>Eukaryota</taxon>
        <taxon>Fungi</taxon>
        <taxon>Dikarya</taxon>
        <taxon>Ascomycota</taxon>
        <taxon>Pezizomycotina</taxon>
        <taxon>Sordariomycetes</taxon>
        <taxon>Hypocreomycetidae</taxon>
        <taxon>Hypocreales</taxon>
        <taxon>Ophiocordycipitaceae</taxon>
        <taxon>Ophiocordyceps</taxon>
    </lineage>
</organism>
<dbReference type="OrthoDB" id="2592092at2759"/>
<comment type="caution">
    <text evidence="8">The sequence shown here is derived from an EMBL/GenBank/DDBJ whole genome shotgun (WGS) entry which is preliminary data.</text>
</comment>